<accession>A0AAD9H719</accession>
<evidence type="ECO:0000313" key="1">
    <source>
        <dbReference type="EMBL" id="KAK2023660.1"/>
    </source>
</evidence>
<protein>
    <submittedName>
        <fullName evidence="1">Uncharacterized protein</fullName>
    </submittedName>
</protein>
<name>A0AAD9H719_9PEZI</name>
<keyword evidence="2" id="KW-1185">Reference proteome</keyword>
<dbReference type="Proteomes" id="UP001232148">
    <property type="component" value="Unassembled WGS sequence"/>
</dbReference>
<dbReference type="AlphaFoldDB" id="A0AAD9H719"/>
<gene>
    <name evidence="1" type="ORF">LX32DRAFT_644366</name>
</gene>
<sequence length="137" mass="14776">MLSLASLLPVCIDRAVTVPQASDTMPEKRSDRLSVSCCRTLSGKLLAVPCLTRLLDIIDTLTHADADAFNSPSLPSSGLGLVPHYQSKHKGFSSTQSTKAYNRWHISLPTLCLPLCSPSVFAWPADRPGLSKTRAQA</sequence>
<proteinExistence type="predicted"/>
<organism evidence="1 2">
    <name type="scientific">Colletotrichum zoysiae</name>
    <dbReference type="NCBI Taxonomy" id="1216348"/>
    <lineage>
        <taxon>Eukaryota</taxon>
        <taxon>Fungi</taxon>
        <taxon>Dikarya</taxon>
        <taxon>Ascomycota</taxon>
        <taxon>Pezizomycotina</taxon>
        <taxon>Sordariomycetes</taxon>
        <taxon>Hypocreomycetidae</taxon>
        <taxon>Glomerellales</taxon>
        <taxon>Glomerellaceae</taxon>
        <taxon>Colletotrichum</taxon>
        <taxon>Colletotrichum graminicola species complex</taxon>
    </lineage>
</organism>
<comment type="caution">
    <text evidence="1">The sequence shown here is derived from an EMBL/GenBank/DDBJ whole genome shotgun (WGS) entry which is preliminary data.</text>
</comment>
<reference evidence="1" key="1">
    <citation type="submission" date="2021-06" db="EMBL/GenBank/DDBJ databases">
        <title>Comparative genomics, transcriptomics and evolutionary studies reveal genomic signatures of adaptation to plant cell wall in hemibiotrophic fungi.</title>
        <authorList>
            <consortium name="DOE Joint Genome Institute"/>
            <person name="Baroncelli R."/>
            <person name="Diaz J.F."/>
            <person name="Benocci T."/>
            <person name="Peng M."/>
            <person name="Battaglia E."/>
            <person name="Haridas S."/>
            <person name="Andreopoulos W."/>
            <person name="Labutti K."/>
            <person name="Pangilinan J."/>
            <person name="Floch G.L."/>
            <person name="Makela M.R."/>
            <person name="Henrissat B."/>
            <person name="Grigoriev I.V."/>
            <person name="Crouch J.A."/>
            <person name="De Vries R.P."/>
            <person name="Sukno S.A."/>
            <person name="Thon M.R."/>
        </authorList>
    </citation>
    <scope>NUCLEOTIDE SEQUENCE</scope>
    <source>
        <strain evidence="1">MAFF235873</strain>
    </source>
</reference>
<dbReference type="EMBL" id="MU842991">
    <property type="protein sequence ID" value="KAK2023660.1"/>
    <property type="molecule type" value="Genomic_DNA"/>
</dbReference>
<evidence type="ECO:0000313" key="2">
    <source>
        <dbReference type="Proteomes" id="UP001232148"/>
    </source>
</evidence>